<protein>
    <recommendedName>
        <fullName evidence="3">SAM-dependent methyltransferase</fullName>
    </recommendedName>
</protein>
<dbReference type="Proteomes" id="UP000195043">
    <property type="component" value="Unassembled WGS sequence"/>
</dbReference>
<evidence type="ECO:0000313" key="1">
    <source>
        <dbReference type="EMBL" id="OTN76317.1"/>
    </source>
</evidence>
<dbReference type="InterPro" id="IPR006901">
    <property type="entry name" value="TrmK"/>
</dbReference>
<dbReference type="SUPFAM" id="SSF53335">
    <property type="entry name" value="S-adenosyl-L-methionine-dependent methyltransferases"/>
    <property type="match status" value="1"/>
</dbReference>
<reference evidence="1 2" key="1">
    <citation type="submission" date="2017-05" db="EMBL/GenBank/DDBJ databases">
        <title>The Genome Sequence of Enterococcus sp. 8G7_MSG3316.</title>
        <authorList>
            <consortium name="The Broad Institute Genomics Platform"/>
            <consortium name="The Broad Institute Genomic Center for Infectious Diseases"/>
            <person name="Earl A."/>
            <person name="Manson A."/>
            <person name="Schwartman J."/>
            <person name="Gilmore M."/>
            <person name="Abouelleil A."/>
            <person name="Cao P."/>
            <person name="Chapman S."/>
            <person name="Cusick C."/>
            <person name="Shea T."/>
            <person name="Young S."/>
            <person name="Neafsey D."/>
            <person name="Nusbaum C."/>
            <person name="Birren B."/>
        </authorList>
    </citation>
    <scope>NUCLEOTIDE SEQUENCE [LARGE SCALE GENOMIC DNA]</scope>
    <source>
        <strain evidence="1 2">8G7_MSG3316</strain>
    </source>
</reference>
<dbReference type="Pfam" id="PF04816">
    <property type="entry name" value="TrmK"/>
    <property type="match status" value="1"/>
</dbReference>
<dbReference type="GO" id="GO:0160105">
    <property type="term" value="F:tRNA (adenine(22)-N1)-methyltransferase activity"/>
    <property type="evidence" value="ECO:0007669"/>
    <property type="project" value="InterPro"/>
</dbReference>
<evidence type="ECO:0000313" key="2">
    <source>
        <dbReference type="Proteomes" id="UP000195043"/>
    </source>
</evidence>
<evidence type="ECO:0008006" key="3">
    <source>
        <dbReference type="Google" id="ProtNLM"/>
    </source>
</evidence>
<name>A0A242A5K2_9ENTE</name>
<dbReference type="STRING" id="1834191.A5886_001394"/>
<dbReference type="AlphaFoldDB" id="A0A242A5K2"/>
<dbReference type="OrthoDB" id="5881184at2"/>
<dbReference type="Gene3D" id="3.40.50.150">
    <property type="entry name" value="Vaccinia Virus protein VP39"/>
    <property type="match status" value="1"/>
</dbReference>
<sequence length="231" mass="26033">MNEHALSDRLSCVGAYVPNQARLADIGSDHAYLPVALMLQKQIAYAVAGEVVEGPYQSARRQVRKNRLEEHITVRLANGLAAITPEDRIDTVVIAGMGGPLIRSILEEGQTNQHLAGVNRLILQPNVGEMPLRIWLQDNGYQIIEETILSENDKQYEIIVAEAGQSHYSAKQLFFGPLLMQEKNAVFQKKWQHELQQKYRVIESLQKAKDAQDQKIAALKEQIDWIKEVLA</sequence>
<organism evidence="1 2">
    <name type="scientific">Candidatus Enterococcus testudinis</name>
    <dbReference type="NCBI Taxonomy" id="1834191"/>
    <lineage>
        <taxon>Bacteria</taxon>
        <taxon>Bacillati</taxon>
        <taxon>Bacillota</taxon>
        <taxon>Bacilli</taxon>
        <taxon>Lactobacillales</taxon>
        <taxon>Enterococcaceae</taxon>
        <taxon>Enterococcus</taxon>
    </lineage>
</organism>
<dbReference type="RefSeq" id="WP_086274291.1">
    <property type="nucleotide sequence ID" value="NZ_NGKU01000001.1"/>
</dbReference>
<dbReference type="InterPro" id="IPR029063">
    <property type="entry name" value="SAM-dependent_MTases_sf"/>
</dbReference>
<dbReference type="PIRSF" id="PIRSF018637">
    <property type="entry name" value="TrmK"/>
    <property type="match status" value="1"/>
</dbReference>
<dbReference type="PANTHER" id="PTHR38451:SF1">
    <property type="entry name" value="TRNA (ADENINE(22)-N(1))-METHYLTRANSFERASE"/>
    <property type="match status" value="1"/>
</dbReference>
<accession>A0A242A5K2</accession>
<keyword evidence="2" id="KW-1185">Reference proteome</keyword>
<dbReference type="Gene3D" id="1.10.287.1890">
    <property type="match status" value="1"/>
</dbReference>
<comment type="caution">
    <text evidence="1">The sequence shown here is derived from an EMBL/GenBank/DDBJ whole genome shotgun (WGS) entry which is preliminary data.</text>
</comment>
<proteinExistence type="predicted"/>
<gene>
    <name evidence="1" type="ORF">A5886_001394</name>
</gene>
<dbReference type="EMBL" id="NGKU01000001">
    <property type="protein sequence ID" value="OTN76317.1"/>
    <property type="molecule type" value="Genomic_DNA"/>
</dbReference>
<dbReference type="PANTHER" id="PTHR38451">
    <property type="entry name" value="TRNA (ADENINE(22)-N(1))-METHYLTRANSFERASE"/>
    <property type="match status" value="1"/>
</dbReference>